<dbReference type="CDD" id="cd07185">
    <property type="entry name" value="OmpA_C-like"/>
    <property type="match status" value="1"/>
</dbReference>
<dbReference type="PANTHER" id="PTHR30329:SF21">
    <property type="entry name" value="LIPOPROTEIN YIAD-RELATED"/>
    <property type="match status" value="1"/>
</dbReference>
<dbReference type="PROSITE" id="PS51257">
    <property type="entry name" value="PROKAR_LIPOPROTEIN"/>
    <property type="match status" value="1"/>
</dbReference>
<dbReference type="SUPFAM" id="SSF103088">
    <property type="entry name" value="OmpA-like"/>
    <property type="match status" value="1"/>
</dbReference>
<dbReference type="InterPro" id="IPR006665">
    <property type="entry name" value="OmpA-like"/>
</dbReference>
<accession>A0A316EX56</accession>
<name>A0A316EX56_9ACTN</name>
<evidence type="ECO:0000256" key="1">
    <source>
        <dbReference type="PROSITE-ProRule" id="PRU00473"/>
    </source>
</evidence>
<feature type="region of interest" description="Disordered" evidence="2">
    <location>
        <begin position="375"/>
        <end position="395"/>
    </location>
</feature>
<sequence>MNGIFRRRCAYLAAAAITAPLLAACDPPVQAQPCEWMAERGETDGRTAILVDVTNSTRASGSGRGAPDYPVALKNSIARAVEARDTVAVAPFSGSEADLAWSTTDQSADWARDDANPENRKDRQDEAEECLGNAVGLAQNTAPTAAGTDVLRPAATAAEWLLQGTGSKHLVIASDGLITAGCASLVESRFSGTAEIDAIVKACSSPSVQELRPTAFEGITVTLVGIGHPAAGQPVPAPAAAQWLKQLWQRLCTEQGGQCDVRTSSVGSAPDRIGPAPVKQFDDPKIDYRSKEIRYSLPEAALFETGESQLRDDAEPLLMELAVALRTGSVVTARVLGFADPRGDGISNRTLSDDRAEAVAAFLRSESVANVSAEGRGETNRCADGSTFPAGAASDKETECARRVDVVATRA</sequence>
<evidence type="ECO:0000313" key="5">
    <source>
        <dbReference type="EMBL" id="PWK35899.1"/>
    </source>
</evidence>
<keyword evidence="3" id="KW-0732">Signal</keyword>
<comment type="caution">
    <text evidence="5">The sequence shown here is derived from an EMBL/GenBank/DDBJ whole genome shotgun (WGS) entry which is preliminary data.</text>
</comment>
<feature type="signal peptide" evidence="3">
    <location>
        <begin position="1"/>
        <end position="31"/>
    </location>
</feature>
<feature type="chain" id="PRO_5016425467" evidence="3">
    <location>
        <begin position="32"/>
        <end position="411"/>
    </location>
</feature>
<organism evidence="5 6">
    <name type="scientific">Actinoplanes xinjiangensis</name>
    <dbReference type="NCBI Taxonomy" id="512350"/>
    <lineage>
        <taxon>Bacteria</taxon>
        <taxon>Bacillati</taxon>
        <taxon>Actinomycetota</taxon>
        <taxon>Actinomycetes</taxon>
        <taxon>Micromonosporales</taxon>
        <taxon>Micromonosporaceae</taxon>
        <taxon>Actinoplanes</taxon>
    </lineage>
</organism>
<dbReference type="GO" id="GO:0016020">
    <property type="term" value="C:membrane"/>
    <property type="evidence" value="ECO:0007669"/>
    <property type="project" value="UniProtKB-UniRule"/>
</dbReference>
<dbReference type="Proteomes" id="UP000245697">
    <property type="component" value="Unassembled WGS sequence"/>
</dbReference>
<reference evidence="5 6" key="1">
    <citation type="submission" date="2018-05" db="EMBL/GenBank/DDBJ databases">
        <title>Genomic Encyclopedia of Archaeal and Bacterial Type Strains, Phase II (KMG-II): from individual species to whole genera.</title>
        <authorList>
            <person name="Goeker M."/>
        </authorList>
    </citation>
    <scope>NUCLEOTIDE SEQUENCE [LARGE SCALE GENOMIC DNA]</scope>
    <source>
        <strain evidence="5 6">DSM 45184</strain>
    </source>
</reference>
<evidence type="ECO:0000259" key="4">
    <source>
        <dbReference type="PROSITE" id="PS51123"/>
    </source>
</evidence>
<dbReference type="EMBL" id="QGGR01000025">
    <property type="protein sequence ID" value="PWK35899.1"/>
    <property type="molecule type" value="Genomic_DNA"/>
</dbReference>
<feature type="domain" description="OmpA-like" evidence="4">
    <location>
        <begin position="289"/>
        <end position="411"/>
    </location>
</feature>
<evidence type="ECO:0000313" key="6">
    <source>
        <dbReference type="Proteomes" id="UP000245697"/>
    </source>
</evidence>
<gene>
    <name evidence="5" type="ORF">BC793_125100</name>
</gene>
<evidence type="ECO:0000256" key="3">
    <source>
        <dbReference type="SAM" id="SignalP"/>
    </source>
</evidence>
<evidence type="ECO:0000256" key="2">
    <source>
        <dbReference type="SAM" id="MobiDB-lite"/>
    </source>
</evidence>
<dbReference type="OrthoDB" id="3690556at2"/>
<dbReference type="PROSITE" id="PS51123">
    <property type="entry name" value="OMPA_2"/>
    <property type="match status" value="1"/>
</dbReference>
<dbReference type="Gene3D" id="3.30.1330.60">
    <property type="entry name" value="OmpA-like domain"/>
    <property type="match status" value="1"/>
</dbReference>
<keyword evidence="1" id="KW-0472">Membrane</keyword>
<dbReference type="PANTHER" id="PTHR30329">
    <property type="entry name" value="STATOR ELEMENT OF FLAGELLAR MOTOR COMPLEX"/>
    <property type="match status" value="1"/>
</dbReference>
<feature type="compositionally biased region" description="Basic and acidic residues" evidence="2">
    <location>
        <begin position="110"/>
        <end position="124"/>
    </location>
</feature>
<dbReference type="InterPro" id="IPR050330">
    <property type="entry name" value="Bact_OuterMem_StrucFunc"/>
</dbReference>
<feature type="region of interest" description="Disordered" evidence="2">
    <location>
        <begin position="101"/>
        <end position="125"/>
    </location>
</feature>
<protein>
    <submittedName>
        <fullName evidence="5">Outer membrane protein OmpA-like peptidoglycan-associated protein</fullName>
    </submittedName>
</protein>
<dbReference type="AlphaFoldDB" id="A0A316EX56"/>
<keyword evidence="6" id="KW-1185">Reference proteome</keyword>
<dbReference type="RefSeq" id="WP_109601440.1">
    <property type="nucleotide sequence ID" value="NZ_BONA01000078.1"/>
</dbReference>
<proteinExistence type="predicted"/>
<dbReference type="InterPro" id="IPR036737">
    <property type="entry name" value="OmpA-like_sf"/>
</dbReference>
<dbReference type="Pfam" id="PF00691">
    <property type="entry name" value="OmpA"/>
    <property type="match status" value="1"/>
</dbReference>